<evidence type="ECO:0000313" key="4">
    <source>
        <dbReference type="Proteomes" id="UP000176222"/>
    </source>
</evidence>
<gene>
    <name evidence="3" type="ORF">A2370_02400</name>
</gene>
<feature type="transmembrane region" description="Helical" evidence="1">
    <location>
        <begin position="29"/>
        <end position="57"/>
    </location>
</feature>
<dbReference type="Pfam" id="PF18923">
    <property type="entry name" value="DUF5673"/>
    <property type="match status" value="1"/>
</dbReference>
<feature type="domain" description="DUF5673" evidence="2">
    <location>
        <begin position="73"/>
        <end position="138"/>
    </location>
</feature>
<dbReference type="InterPro" id="IPR043730">
    <property type="entry name" value="DUF5673"/>
</dbReference>
<comment type="caution">
    <text evidence="3">The sequence shown here is derived from an EMBL/GenBank/DDBJ whole genome shotgun (WGS) entry which is preliminary data.</text>
</comment>
<proteinExistence type="predicted"/>
<evidence type="ECO:0000256" key="1">
    <source>
        <dbReference type="SAM" id="Phobius"/>
    </source>
</evidence>
<evidence type="ECO:0000259" key="2">
    <source>
        <dbReference type="Pfam" id="PF18923"/>
    </source>
</evidence>
<organism evidence="3 4">
    <name type="scientific">Candidatus Vogelbacteria bacterium RIFOXYB1_FULL_42_16</name>
    <dbReference type="NCBI Taxonomy" id="1802436"/>
    <lineage>
        <taxon>Bacteria</taxon>
        <taxon>Candidatus Vogeliibacteriota</taxon>
    </lineage>
</organism>
<sequence>MINSSKNKILLSWQAPEYHQRERHPDWEWLVSIIALVAIILAMIFKNFLFALIIFLGSSSLILLERRHPSWPKIDLTDKGVRVGSDFYSYETVRSFWVEDNKDIDVLVLHSGRAIFPYIHIYFNDVDPQEVQRILAKYLPEIKPHDTIVDKIGEYFGF</sequence>
<dbReference type="STRING" id="1802436.A2370_02400"/>
<dbReference type="Proteomes" id="UP000176222">
    <property type="component" value="Unassembled WGS sequence"/>
</dbReference>
<reference evidence="3 4" key="1">
    <citation type="journal article" date="2016" name="Nat. Commun.">
        <title>Thousands of microbial genomes shed light on interconnected biogeochemical processes in an aquifer system.</title>
        <authorList>
            <person name="Anantharaman K."/>
            <person name="Brown C.T."/>
            <person name="Hug L.A."/>
            <person name="Sharon I."/>
            <person name="Castelle C.J."/>
            <person name="Probst A.J."/>
            <person name="Thomas B.C."/>
            <person name="Singh A."/>
            <person name="Wilkins M.J."/>
            <person name="Karaoz U."/>
            <person name="Brodie E.L."/>
            <person name="Williams K.H."/>
            <person name="Hubbard S.S."/>
            <person name="Banfield J.F."/>
        </authorList>
    </citation>
    <scope>NUCLEOTIDE SEQUENCE [LARGE SCALE GENOMIC DNA]</scope>
</reference>
<name>A0A1G2QFG1_9BACT</name>
<protein>
    <recommendedName>
        <fullName evidence="2">DUF5673 domain-containing protein</fullName>
    </recommendedName>
</protein>
<dbReference type="AlphaFoldDB" id="A0A1G2QFG1"/>
<evidence type="ECO:0000313" key="3">
    <source>
        <dbReference type="EMBL" id="OHA58711.1"/>
    </source>
</evidence>
<keyword evidence="1" id="KW-0472">Membrane</keyword>
<accession>A0A1G2QFG1</accession>
<dbReference type="EMBL" id="MHTH01000008">
    <property type="protein sequence ID" value="OHA58711.1"/>
    <property type="molecule type" value="Genomic_DNA"/>
</dbReference>
<keyword evidence="1" id="KW-0812">Transmembrane</keyword>
<keyword evidence="1" id="KW-1133">Transmembrane helix</keyword>